<dbReference type="PANTHER" id="PTHR38797:SF7">
    <property type="entry name" value="TRANSCRIPTION FACTOR DOMAIN-CONTAINING PROTEIN"/>
    <property type="match status" value="1"/>
</dbReference>
<gene>
    <name evidence="1" type="ORF">QBC33DRAFT_574938</name>
</gene>
<dbReference type="InterPro" id="IPR053204">
    <property type="entry name" value="Oxopyrrolidines_Biosynth-assoc"/>
</dbReference>
<dbReference type="Pfam" id="PF12311">
    <property type="entry name" value="DUF3632"/>
    <property type="match status" value="1"/>
</dbReference>
<dbReference type="PANTHER" id="PTHR38797">
    <property type="entry name" value="NUCLEAR PORE COMPLEX PROTEIN NUP85-RELATED"/>
    <property type="match status" value="1"/>
</dbReference>
<proteinExistence type="predicted"/>
<organism evidence="1 2">
    <name type="scientific">Phialemonium atrogriseum</name>
    <dbReference type="NCBI Taxonomy" id="1093897"/>
    <lineage>
        <taxon>Eukaryota</taxon>
        <taxon>Fungi</taxon>
        <taxon>Dikarya</taxon>
        <taxon>Ascomycota</taxon>
        <taxon>Pezizomycotina</taxon>
        <taxon>Sordariomycetes</taxon>
        <taxon>Sordariomycetidae</taxon>
        <taxon>Cephalothecales</taxon>
        <taxon>Cephalothecaceae</taxon>
        <taxon>Phialemonium</taxon>
    </lineage>
</organism>
<evidence type="ECO:0000313" key="1">
    <source>
        <dbReference type="EMBL" id="KAK1772315.1"/>
    </source>
</evidence>
<dbReference type="InterPro" id="IPR022085">
    <property type="entry name" value="OpdG"/>
</dbReference>
<dbReference type="EMBL" id="MU838997">
    <property type="protein sequence ID" value="KAK1772315.1"/>
    <property type="molecule type" value="Genomic_DNA"/>
</dbReference>
<comment type="caution">
    <text evidence="1">The sequence shown here is derived from an EMBL/GenBank/DDBJ whole genome shotgun (WGS) entry which is preliminary data.</text>
</comment>
<name>A0AAJ0C993_9PEZI</name>
<keyword evidence="2" id="KW-1185">Reference proteome</keyword>
<dbReference type="AlphaFoldDB" id="A0AAJ0C993"/>
<protein>
    <submittedName>
        <fullName evidence="1">Uncharacterized protein</fullName>
    </submittedName>
</protein>
<reference evidence="1" key="1">
    <citation type="submission" date="2023-06" db="EMBL/GenBank/DDBJ databases">
        <title>Genome-scale phylogeny and comparative genomics of the fungal order Sordariales.</title>
        <authorList>
            <consortium name="Lawrence Berkeley National Laboratory"/>
            <person name="Hensen N."/>
            <person name="Bonometti L."/>
            <person name="Westerberg I."/>
            <person name="Brannstrom I.O."/>
            <person name="Guillou S."/>
            <person name="Cros-Aarteil S."/>
            <person name="Calhoun S."/>
            <person name="Haridas S."/>
            <person name="Kuo A."/>
            <person name="Mondo S."/>
            <person name="Pangilinan J."/>
            <person name="Riley R."/>
            <person name="Labutti K."/>
            <person name="Andreopoulos B."/>
            <person name="Lipzen A."/>
            <person name="Chen C."/>
            <person name="Yanf M."/>
            <person name="Daum C."/>
            <person name="Ng V."/>
            <person name="Clum A."/>
            <person name="Steindorff A."/>
            <person name="Ohm R."/>
            <person name="Martin F."/>
            <person name="Silar P."/>
            <person name="Natvig D."/>
            <person name="Lalanne C."/>
            <person name="Gautier V."/>
            <person name="Ament-Velasquez S.L."/>
            <person name="Kruys A."/>
            <person name="Hutchinson M.I."/>
            <person name="Powell A.J."/>
            <person name="Barry K."/>
            <person name="Miller A.N."/>
            <person name="Grigoriev I.V."/>
            <person name="Debuchy R."/>
            <person name="Gladieux P."/>
            <person name="Thoren M.H."/>
            <person name="Johannesson H."/>
        </authorList>
    </citation>
    <scope>NUCLEOTIDE SEQUENCE</scope>
    <source>
        <strain evidence="1">8032-3</strain>
    </source>
</reference>
<evidence type="ECO:0000313" key="2">
    <source>
        <dbReference type="Proteomes" id="UP001244011"/>
    </source>
</evidence>
<accession>A0AAJ0C993</accession>
<dbReference type="Proteomes" id="UP001244011">
    <property type="component" value="Unassembled WGS sequence"/>
</dbReference>
<dbReference type="RefSeq" id="XP_060288528.1">
    <property type="nucleotide sequence ID" value="XM_060430792.1"/>
</dbReference>
<sequence length="265" mass="28906">MSDAIANHMRTSIIARKDGEQSALQDGDENTMWQSAWSMMASINSRFALADSVSAPDPTLLDIDMHDLWHTYWHGAANTAPNSPKLDRLALQIIQSREQGTLAVTSEGYRIWTDLPFLVQDMTAHWIHNCAVMGSAQQLSGAHFLALLAAAGTAADDALCGIALVVLREALETPRGLGHLTARSRDPDRQLQDLSVADLLPPANAWLFTAGRKLVQLSDVEWNRCPTDVGKLGELVLAQSATTDPTFAEVALPSHGGFSPQRWTW</sequence>
<dbReference type="GeneID" id="85313979"/>